<dbReference type="InterPro" id="IPR000544">
    <property type="entry name" value="Octanoyltransferase"/>
</dbReference>
<comment type="catalytic activity">
    <reaction evidence="5 6">
        <text>octanoyl-[ACP] + L-lysyl-[protein] = N(6)-octanoyl-L-lysyl-[protein] + holo-[ACP] + H(+)</text>
        <dbReference type="Rhea" id="RHEA:17665"/>
        <dbReference type="Rhea" id="RHEA-COMP:9636"/>
        <dbReference type="Rhea" id="RHEA-COMP:9685"/>
        <dbReference type="Rhea" id="RHEA-COMP:9752"/>
        <dbReference type="Rhea" id="RHEA-COMP:9928"/>
        <dbReference type="ChEBI" id="CHEBI:15378"/>
        <dbReference type="ChEBI" id="CHEBI:29969"/>
        <dbReference type="ChEBI" id="CHEBI:64479"/>
        <dbReference type="ChEBI" id="CHEBI:78463"/>
        <dbReference type="ChEBI" id="CHEBI:78809"/>
        <dbReference type="EC" id="2.3.1.181"/>
    </reaction>
</comment>
<dbReference type="PROSITE" id="PS51733">
    <property type="entry name" value="BPL_LPL_CATALYTIC"/>
    <property type="match status" value="1"/>
</dbReference>
<dbReference type="EMBL" id="CP004885">
    <property type="protein sequence ID" value="AGX88441.1"/>
    <property type="molecule type" value="Genomic_DNA"/>
</dbReference>
<evidence type="ECO:0000256" key="5">
    <source>
        <dbReference type="HAMAP-Rule" id="MF_00013"/>
    </source>
</evidence>
<keyword evidence="12" id="KW-1185">Reference proteome</keyword>
<dbReference type="NCBIfam" id="TIGR00214">
    <property type="entry name" value="lipB"/>
    <property type="match status" value="1"/>
</dbReference>
<dbReference type="eggNOG" id="COG0321">
    <property type="taxonomic scope" value="Bacteria"/>
</dbReference>
<comment type="pathway">
    <text evidence="1 5 6">Protein modification; protein lipoylation via endogenous pathway; protein N(6)-(lipoyl)lysine from octanoyl-[acyl-carrier-protein]: step 1/2.</text>
</comment>
<comment type="similarity">
    <text evidence="5 6">Belongs to the LipB family.</text>
</comment>
<dbReference type="Proteomes" id="UP000017184">
    <property type="component" value="Chromosome"/>
</dbReference>
<dbReference type="OrthoDB" id="9787061at2"/>
<name>U5NA73_9BURK</name>
<dbReference type="CDD" id="cd16444">
    <property type="entry name" value="LipB"/>
    <property type="match status" value="1"/>
</dbReference>
<feature type="site" description="Lowers pKa of active site Cys" evidence="5 9">
    <location>
        <position position="172"/>
    </location>
</feature>
<sequence>MHSPDPASSSHSFAIVDWGRVDYLRTYRAMQDYTAQRTQPAPEDARDQLWLCEHPPVYTQGVAGRSQHLLCPGDIPVVQTDRGGQVTYHGPGQVVAYPLVDVRRIGCPVREYVTRLEEALLRTLSDFGVAGLRVAGAPGIYVEWPSPHPCPSPAEEGESAPSTRPVWTGLAKIGALGVKVSRHCAYHGIALNVAMDLEPFSRINPCGYAGLATVDLSTMHVFAAWRDVAEALSHHLVCVLQPGFLPPSSSPRAARISGSS</sequence>
<keyword evidence="2 5" id="KW-0808">Transferase</keyword>
<keyword evidence="5" id="KW-0963">Cytoplasm</keyword>
<dbReference type="Pfam" id="PF21948">
    <property type="entry name" value="LplA-B_cat"/>
    <property type="match status" value="1"/>
</dbReference>
<evidence type="ECO:0000313" key="11">
    <source>
        <dbReference type="EMBL" id="AGX88441.1"/>
    </source>
</evidence>
<dbReference type="PROSITE" id="PS01313">
    <property type="entry name" value="LIPB"/>
    <property type="match status" value="1"/>
</dbReference>
<keyword evidence="3 5" id="KW-0012">Acyltransferase</keyword>
<accession>U5NA73</accession>
<evidence type="ECO:0000259" key="10">
    <source>
        <dbReference type="PROSITE" id="PS51733"/>
    </source>
</evidence>
<evidence type="ECO:0000256" key="6">
    <source>
        <dbReference type="PIRNR" id="PIRNR016262"/>
    </source>
</evidence>
<evidence type="ECO:0000313" key="12">
    <source>
        <dbReference type="Proteomes" id="UP000017184"/>
    </source>
</evidence>
<dbReference type="SUPFAM" id="SSF55681">
    <property type="entry name" value="Class II aaRS and biotin synthetases"/>
    <property type="match status" value="1"/>
</dbReference>
<dbReference type="KEGG" id="cbx:Cenrod_2382"/>
<evidence type="ECO:0000256" key="8">
    <source>
        <dbReference type="PIRSR" id="PIRSR016262-2"/>
    </source>
</evidence>
<dbReference type="PANTHER" id="PTHR10993:SF7">
    <property type="entry name" value="LIPOYLTRANSFERASE 2, MITOCHONDRIAL-RELATED"/>
    <property type="match status" value="1"/>
</dbReference>
<feature type="binding site" evidence="5 8">
    <location>
        <begin position="188"/>
        <end position="190"/>
    </location>
    <ligand>
        <name>substrate</name>
    </ligand>
</feature>
<dbReference type="GO" id="GO:0009249">
    <property type="term" value="P:protein lipoylation"/>
    <property type="evidence" value="ECO:0007669"/>
    <property type="project" value="InterPro"/>
</dbReference>
<dbReference type="Gene3D" id="3.30.930.10">
    <property type="entry name" value="Bira Bifunctional Protein, Domain 2"/>
    <property type="match status" value="1"/>
</dbReference>
<dbReference type="PANTHER" id="PTHR10993">
    <property type="entry name" value="OCTANOYLTRANSFERASE"/>
    <property type="match status" value="1"/>
</dbReference>
<comment type="miscellaneous">
    <text evidence="5">In the reaction, the free carboxyl group of octanoic acid is attached via an amide linkage to the epsilon-amino group of a specific lysine residue of lipoyl domains of lipoate-dependent enzymes.</text>
</comment>
<feature type="binding site" evidence="5 8">
    <location>
        <begin position="82"/>
        <end position="89"/>
    </location>
    <ligand>
        <name>substrate</name>
    </ligand>
</feature>
<dbReference type="GO" id="GO:0005737">
    <property type="term" value="C:cytoplasm"/>
    <property type="evidence" value="ECO:0007669"/>
    <property type="project" value="UniProtKB-SubCell"/>
</dbReference>
<dbReference type="PIRSF" id="PIRSF016262">
    <property type="entry name" value="LPLase"/>
    <property type="match status" value="1"/>
</dbReference>
<dbReference type="STRING" id="946483.Cenrod_2382"/>
<feature type="domain" description="BPL/LPL catalytic" evidence="10">
    <location>
        <begin position="43"/>
        <end position="244"/>
    </location>
</feature>
<evidence type="ECO:0000256" key="7">
    <source>
        <dbReference type="PIRSR" id="PIRSR016262-1"/>
    </source>
</evidence>
<dbReference type="EC" id="2.3.1.181" evidence="5 6"/>
<dbReference type="GO" id="GO:0033819">
    <property type="term" value="F:lipoyl(octanoyl) transferase activity"/>
    <property type="evidence" value="ECO:0007669"/>
    <property type="project" value="UniProtKB-EC"/>
</dbReference>
<dbReference type="InterPro" id="IPR004143">
    <property type="entry name" value="BPL_LPL_catalytic"/>
</dbReference>
<dbReference type="InterPro" id="IPR020605">
    <property type="entry name" value="Octanoyltransferase_CS"/>
</dbReference>
<dbReference type="PATRIC" id="fig|946483.4.peg.2404"/>
<dbReference type="RefSeq" id="WP_022776136.1">
    <property type="nucleotide sequence ID" value="NC_022576.1"/>
</dbReference>
<evidence type="ECO:0000256" key="3">
    <source>
        <dbReference type="ARBA" id="ARBA00023315"/>
    </source>
</evidence>
<dbReference type="HAMAP" id="MF_00013">
    <property type="entry name" value="LipB"/>
    <property type="match status" value="1"/>
</dbReference>
<evidence type="ECO:0000256" key="1">
    <source>
        <dbReference type="ARBA" id="ARBA00004821"/>
    </source>
</evidence>
<comment type="subcellular location">
    <subcellularLocation>
        <location evidence="5">Cytoplasm</location>
    </subcellularLocation>
</comment>
<feature type="active site" description="Acyl-thioester intermediate" evidence="5 7">
    <location>
        <position position="206"/>
    </location>
</feature>
<comment type="function">
    <text evidence="4 5 6">Catalyzes the transfer of endogenously produced octanoic acid from octanoyl-acyl-carrier-protein onto the lipoyl domains of lipoate-dependent enzymes. Lipoyl-ACP can also act as a substrate although octanoyl-ACP is likely to be the physiological substrate.</text>
</comment>
<dbReference type="InterPro" id="IPR045864">
    <property type="entry name" value="aa-tRNA-synth_II/BPL/LPL"/>
</dbReference>
<evidence type="ECO:0000256" key="9">
    <source>
        <dbReference type="PIRSR" id="PIRSR016262-3"/>
    </source>
</evidence>
<dbReference type="AlphaFoldDB" id="U5NA73"/>
<evidence type="ECO:0000256" key="2">
    <source>
        <dbReference type="ARBA" id="ARBA00022679"/>
    </source>
</evidence>
<reference evidence="11 12" key="1">
    <citation type="journal article" date="2013" name="Genome Biol.">
        <title>Genomic analysis reveals key aspects of prokaryotic symbiosis in the phototrophic consortium "Chlorochromatium aggregatum".</title>
        <authorList>
            <person name="Liu Z."/>
            <person name="Muller J."/>
            <person name="Li T."/>
            <person name="Alvey R.M."/>
            <person name="Vogl K."/>
            <person name="Frigaard N.U."/>
            <person name="Rockwell N.C."/>
            <person name="Boyd E.S."/>
            <person name="Tomsho L.P."/>
            <person name="Schuster S.C."/>
            <person name="Henke P."/>
            <person name="Rohde M."/>
            <person name="Overmann J."/>
            <person name="Bryant D.A."/>
        </authorList>
    </citation>
    <scope>NUCLEOTIDE SEQUENCE [LARGE SCALE GENOMIC DNA]</scope>
    <source>
        <strain evidence="11">CR</strain>
    </source>
</reference>
<evidence type="ECO:0000256" key="4">
    <source>
        <dbReference type="ARBA" id="ARBA00024732"/>
    </source>
</evidence>
<dbReference type="HOGENOM" id="CLU_035168_3_1_4"/>
<organism evidence="11 12">
    <name type="scientific">Candidatus Symbiobacter mobilis CR</name>
    <dbReference type="NCBI Taxonomy" id="946483"/>
    <lineage>
        <taxon>Bacteria</taxon>
        <taxon>Pseudomonadati</taxon>
        <taxon>Pseudomonadota</taxon>
        <taxon>Betaproteobacteria</taxon>
        <taxon>Burkholderiales</taxon>
        <taxon>Comamonadaceae</taxon>
    </lineage>
</organism>
<feature type="binding site" evidence="5 8">
    <location>
        <begin position="175"/>
        <end position="177"/>
    </location>
    <ligand>
        <name>substrate</name>
    </ligand>
</feature>
<proteinExistence type="inferred from homology"/>
<dbReference type="UniPathway" id="UPA00538">
    <property type="reaction ID" value="UER00592"/>
</dbReference>
<protein>
    <recommendedName>
        <fullName evidence="5 6">Octanoyltransferase</fullName>
        <ecNumber evidence="5 6">2.3.1.181</ecNumber>
    </recommendedName>
    <alternativeName>
        <fullName evidence="5">Lipoate-protein ligase B</fullName>
    </alternativeName>
    <alternativeName>
        <fullName evidence="5">Lipoyl/octanoyl transferase</fullName>
    </alternativeName>
    <alternativeName>
        <fullName evidence="5">Octanoyl-[acyl-carrier-protein]-protein N-octanoyltransferase</fullName>
    </alternativeName>
</protein>
<gene>
    <name evidence="5 11" type="primary">lipB</name>
    <name evidence="11" type="ORF">Cenrod_2382</name>
</gene>